<feature type="transmembrane region" description="Helical" evidence="6">
    <location>
        <begin position="244"/>
        <end position="263"/>
    </location>
</feature>
<comment type="subcellular location">
    <subcellularLocation>
        <location evidence="1">Membrane</location>
        <topology evidence="1">Multi-pass membrane protein</topology>
    </subcellularLocation>
</comment>
<keyword evidence="2" id="KW-0813">Transport</keyword>
<dbReference type="NCBIfam" id="TIGR00728">
    <property type="entry name" value="OPT_sfam"/>
    <property type="match status" value="1"/>
</dbReference>
<evidence type="ECO:0000256" key="5">
    <source>
        <dbReference type="ARBA" id="ARBA00023136"/>
    </source>
</evidence>
<accession>A0A9X2JFK6</accession>
<dbReference type="GO" id="GO:0035673">
    <property type="term" value="F:oligopeptide transmembrane transporter activity"/>
    <property type="evidence" value="ECO:0007669"/>
    <property type="project" value="InterPro"/>
</dbReference>
<sequence>MNDSDPRGMVHDDQDIPRQLTLRAAATGAVLGALLVPCNVYSGLKIGWSFNMSIAAALLSCGFWGIARRGLGQERIPTWGLLENNVNQTCASSAASIISAGLVAPIPALAILTGKTMTWPVLSVWLFTVSCIGVLVGLALRRQMLVIQNLPFPSGVATAETVREIYAQGREATLRVRYLLAGGLLSAAIKLFTEFAYKIPQVGPAIGLGFWRLPTLTTRNLGFVFDPSLLMIGFGAIVGLRVGLSLLLGAVVAWGILAPWLLSTGRVLMPVGDQTVFTNTVEFLLWPGVAMMVTAALVSFGFSLPGTIRGLLNRKAGPEDEDSDQPGEDEHPGVPWKLLLIGLLLATVATTVAQVFIFGIEPHMGLLAVLLTFVLAVVAARVSGETGIPPIGALGKVTQLTFGFINPNNVTENLMTANVTGGAAGQCSDLLHDLKAGLLLGASVRAQAAAQFLGVLVGSLAGSAAYLVLVPDPANMLLTKEWPAPAVATWKAVAELFRDGIDAAPSGALTASLVGAIVGATLAVVNAQLPEKRSHWCPSAVSLGLAFVIPAFYSISLFIGAAAAAIASRLAPEWSRRFILPISAGLVAGESLAGVASALATLLVGK</sequence>
<dbReference type="AlphaFoldDB" id="A0A9X2JFK6"/>
<proteinExistence type="predicted"/>
<dbReference type="InterPro" id="IPR004813">
    <property type="entry name" value="OPT"/>
</dbReference>
<evidence type="ECO:0000256" key="6">
    <source>
        <dbReference type="SAM" id="Phobius"/>
    </source>
</evidence>
<evidence type="ECO:0000256" key="2">
    <source>
        <dbReference type="ARBA" id="ARBA00022448"/>
    </source>
</evidence>
<feature type="transmembrane region" description="Helical" evidence="6">
    <location>
        <begin position="217"/>
        <end position="237"/>
    </location>
</feature>
<feature type="transmembrane region" description="Helical" evidence="6">
    <location>
        <begin position="118"/>
        <end position="140"/>
    </location>
</feature>
<keyword evidence="3 6" id="KW-0812">Transmembrane</keyword>
<evidence type="ECO:0000256" key="3">
    <source>
        <dbReference type="ARBA" id="ARBA00022692"/>
    </source>
</evidence>
<keyword evidence="8" id="KW-1185">Reference proteome</keyword>
<dbReference type="EMBL" id="JAMXLR010000024">
    <property type="protein sequence ID" value="MCO6043407.1"/>
    <property type="molecule type" value="Genomic_DNA"/>
</dbReference>
<feature type="transmembrane region" description="Helical" evidence="6">
    <location>
        <begin position="508"/>
        <end position="529"/>
    </location>
</feature>
<name>A0A9X2JFK6_9BACT</name>
<evidence type="ECO:0000313" key="7">
    <source>
        <dbReference type="EMBL" id="MCO6043407.1"/>
    </source>
</evidence>
<dbReference type="RefSeq" id="WP_252851514.1">
    <property type="nucleotide sequence ID" value="NZ_JAMXLR010000024.1"/>
</dbReference>
<feature type="transmembrane region" description="Helical" evidence="6">
    <location>
        <begin position="88"/>
        <end position="112"/>
    </location>
</feature>
<gene>
    <name evidence="7" type="ORF">NG895_05760</name>
</gene>
<feature type="transmembrane region" description="Helical" evidence="6">
    <location>
        <begin position="283"/>
        <end position="304"/>
    </location>
</feature>
<feature type="transmembrane region" description="Helical" evidence="6">
    <location>
        <begin position="20"/>
        <end position="42"/>
    </location>
</feature>
<keyword evidence="4 6" id="KW-1133">Transmembrane helix</keyword>
<evidence type="ECO:0000256" key="4">
    <source>
        <dbReference type="ARBA" id="ARBA00022989"/>
    </source>
</evidence>
<feature type="transmembrane region" description="Helical" evidence="6">
    <location>
        <begin position="541"/>
        <end position="566"/>
    </location>
</feature>
<dbReference type="InterPro" id="IPR045035">
    <property type="entry name" value="YSL-like"/>
</dbReference>
<evidence type="ECO:0000256" key="1">
    <source>
        <dbReference type="ARBA" id="ARBA00004141"/>
    </source>
</evidence>
<feature type="transmembrane region" description="Helical" evidence="6">
    <location>
        <begin position="578"/>
        <end position="604"/>
    </location>
</feature>
<dbReference type="Proteomes" id="UP001155241">
    <property type="component" value="Unassembled WGS sequence"/>
</dbReference>
<dbReference type="PANTHER" id="PTHR31645:SF0">
    <property type="entry name" value="OLIGOPEPTIDE TRANSPORTER YGL114W-RELATED"/>
    <property type="match status" value="1"/>
</dbReference>
<feature type="transmembrane region" description="Helical" evidence="6">
    <location>
        <begin position="364"/>
        <end position="382"/>
    </location>
</feature>
<protein>
    <submittedName>
        <fullName evidence="7">OPT/YSL family transporter</fullName>
    </submittedName>
</protein>
<feature type="transmembrane region" description="Helical" evidence="6">
    <location>
        <begin position="448"/>
        <end position="469"/>
    </location>
</feature>
<dbReference type="Pfam" id="PF03169">
    <property type="entry name" value="OPT"/>
    <property type="match status" value="1"/>
</dbReference>
<reference evidence="7" key="1">
    <citation type="submission" date="2022-06" db="EMBL/GenBank/DDBJ databases">
        <title>Aeoliella straminimaris, a novel planctomycete from sediments.</title>
        <authorList>
            <person name="Vitorino I.R."/>
            <person name="Lage O.M."/>
        </authorList>
    </citation>
    <scope>NUCLEOTIDE SEQUENCE</scope>
    <source>
        <strain evidence="7">ICT_H6.2</strain>
    </source>
</reference>
<evidence type="ECO:0000313" key="8">
    <source>
        <dbReference type="Proteomes" id="UP001155241"/>
    </source>
</evidence>
<dbReference type="PANTHER" id="PTHR31645">
    <property type="entry name" value="OLIGOPEPTIDE TRANSPORTER YGL114W-RELATED"/>
    <property type="match status" value="1"/>
</dbReference>
<keyword evidence="5 6" id="KW-0472">Membrane</keyword>
<feature type="transmembrane region" description="Helical" evidence="6">
    <location>
        <begin position="178"/>
        <end position="197"/>
    </location>
</feature>
<feature type="transmembrane region" description="Helical" evidence="6">
    <location>
        <begin position="48"/>
        <end position="67"/>
    </location>
</feature>
<feature type="transmembrane region" description="Helical" evidence="6">
    <location>
        <begin position="338"/>
        <end position="358"/>
    </location>
</feature>
<comment type="caution">
    <text evidence="7">The sequence shown here is derived from an EMBL/GenBank/DDBJ whole genome shotgun (WGS) entry which is preliminary data.</text>
</comment>
<dbReference type="GO" id="GO:0016020">
    <property type="term" value="C:membrane"/>
    <property type="evidence" value="ECO:0007669"/>
    <property type="project" value="UniProtKB-SubCell"/>
</dbReference>
<organism evidence="7 8">
    <name type="scientific">Aeoliella straminimaris</name>
    <dbReference type="NCBI Taxonomy" id="2954799"/>
    <lineage>
        <taxon>Bacteria</taxon>
        <taxon>Pseudomonadati</taxon>
        <taxon>Planctomycetota</taxon>
        <taxon>Planctomycetia</taxon>
        <taxon>Pirellulales</taxon>
        <taxon>Lacipirellulaceae</taxon>
        <taxon>Aeoliella</taxon>
    </lineage>
</organism>